<dbReference type="RefSeq" id="WP_033245917.1">
    <property type="nucleotide sequence ID" value="NZ_JBIRUQ010000002.1"/>
</dbReference>
<dbReference type="Proteomes" id="UP001611263">
    <property type="component" value="Unassembled WGS sequence"/>
</dbReference>
<dbReference type="NCBIfam" id="TIGR02464">
    <property type="entry name" value="ribofla_fusion"/>
    <property type="match status" value="1"/>
</dbReference>
<comment type="caution">
    <text evidence="4">The sequence shown here is derived from an EMBL/GenBank/DDBJ whole genome shotgun (WGS) entry which is preliminary data.</text>
</comment>
<dbReference type="InterPro" id="IPR037238">
    <property type="entry name" value="YbiA-like_sf"/>
</dbReference>
<evidence type="ECO:0000256" key="1">
    <source>
        <dbReference type="ARBA" id="ARBA00000022"/>
    </source>
</evidence>
<sequence length="182" mass="20282">MQARSVGELIAASDRERVKYLPFWGHQPRPDGRAGASCLSQWWPVRFTVDGVDFATAEHYMMWRKALLFDDNDIAEKVSAAPHPGAAKNLGRSIRGFAEDTWVEHRYGIVVSGNLAKFGQHPELKRFLLDTGDRVLVEASPVDRIWGVGLTAGDPRVENPAEWKGLNLLGFALMETRAVLRG</sequence>
<comment type="catalytic activity">
    <reaction evidence="2">
        <text>2,5-diamino-6-hydroxy-4-(5-phosphoribosylamino)-pyrimidine + H2O = 2,5,6-triamino-4-hydroxypyrimidine + D-ribose 5-phosphate</text>
        <dbReference type="Rhea" id="RHEA:23436"/>
        <dbReference type="ChEBI" id="CHEBI:15377"/>
        <dbReference type="ChEBI" id="CHEBI:58614"/>
        <dbReference type="ChEBI" id="CHEBI:78346"/>
        <dbReference type="ChEBI" id="CHEBI:137796"/>
    </reaction>
</comment>
<dbReference type="SUPFAM" id="SSF143990">
    <property type="entry name" value="YbiA-like"/>
    <property type="match status" value="1"/>
</dbReference>
<evidence type="ECO:0000259" key="3">
    <source>
        <dbReference type="Pfam" id="PF08719"/>
    </source>
</evidence>
<reference evidence="4 5" key="1">
    <citation type="submission" date="2024-10" db="EMBL/GenBank/DDBJ databases">
        <title>The Natural Products Discovery Center: Release of the First 8490 Sequenced Strains for Exploring Actinobacteria Biosynthetic Diversity.</title>
        <authorList>
            <person name="Kalkreuter E."/>
            <person name="Kautsar S.A."/>
            <person name="Yang D."/>
            <person name="Bader C.D."/>
            <person name="Teijaro C.N."/>
            <person name="Fluegel L."/>
            <person name="Davis C.M."/>
            <person name="Simpson J.R."/>
            <person name="Lauterbach L."/>
            <person name="Steele A.D."/>
            <person name="Gui C."/>
            <person name="Meng S."/>
            <person name="Li G."/>
            <person name="Viehrig K."/>
            <person name="Ye F."/>
            <person name="Su P."/>
            <person name="Kiefer A.F."/>
            <person name="Nichols A."/>
            <person name="Cepeda A.J."/>
            <person name="Yan W."/>
            <person name="Fan B."/>
            <person name="Jiang Y."/>
            <person name="Adhikari A."/>
            <person name="Zheng C.-J."/>
            <person name="Schuster L."/>
            <person name="Cowan T.M."/>
            <person name="Smanski M.J."/>
            <person name="Chevrette M.G."/>
            <person name="De Carvalho L.P.S."/>
            <person name="Shen B."/>
        </authorList>
    </citation>
    <scope>NUCLEOTIDE SEQUENCE [LARGE SCALE GENOMIC DNA]</scope>
    <source>
        <strain evidence="4 5">NPDC020568</strain>
    </source>
</reference>
<proteinExistence type="predicted"/>
<evidence type="ECO:0000313" key="5">
    <source>
        <dbReference type="Proteomes" id="UP001611263"/>
    </source>
</evidence>
<feature type="domain" description="NADAR" evidence="3">
    <location>
        <begin position="23"/>
        <end position="181"/>
    </location>
</feature>
<evidence type="ECO:0000256" key="2">
    <source>
        <dbReference type="ARBA" id="ARBA00000751"/>
    </source>
</evidence>
<keyword evidence="5" id="KW-1185">Reference proteome</keyword>
<accession>A0ABW7TIH2</accession>
<dbReference type="GeneID" id="93503960"/>
<gene>
    <name evidence="4" type="ORF">ACH4WX_08885</name>
</gene>
<dbReference type="Pfam" id="PF08719">
    <property type="entry name" value="NADAR"/>
    <property type="match status" value="1"/>
</dbReference>
<comment type="catalytic activity">
    <reaction evidence="1">
        <text>5-amino-6-(5-phospho-D-ribosylamino)uracil + H2O = 5,6-diaminouracil + D-ribose 5-phosphate</text>
        <dbReference type="Rhea" id="RHEA:55020"/>
        <dbReference type="ChEBI" id="CHEBI:15377"/>
        <dbReference type="ChEBI" id="CHEBI:46252"/>
        <dbReference type="ChEBI" id="CHEBI:58453"/>
        <dbReference type="ChEBI" id="CHEBI:78346"/>
    </reaction>
</comment>
<dbReference type="EMBL" id="JBIRUQ010000002">
    <property type="protein sequence ID" value="MFI1460827.1"/>
    <property type="molecule type" value="Genomic_DNA"/>
</dbReference>
<name>A0ABW7TIH2_9NOCA</name>
<dbReference type="Gene3D" id="1.10.357.40">
    <property type="entry name" value="YbiA-like"/>
    <property type="match status" value="1"/>
</dbReference>
<evidence type="ECO:0000313" key="4">
    <source>
        <dbReference type="EMBL" id="MFI1460827.1"/>
    </source>
</evidence>
<organism evidence="4 5">
    <name type="scientific">Nocardia carnea</name>
    <dbReference type="NCBI Taxonomy" id="37328"/>
    <lineage>
        <taxon>Bacteria</taxon>
        <taxon>Bacillati</taxon>
        <taxon>Actinomycetota</taxon>
        <taxon>Actinomycetes</taxon>
        <taxon>Mycobacteriales</taxon>
        <taxon>Nocardiaceae</taxon>
        <taxon>Nocardia</taxon>
    </lineage>
</organism>
<dbReference type="CDD" id="cd15457">
    <property type="entry name" value="NADAR"/>
    <property type="match status" value="1"/>
</dbReference>
<dbReference type="InterPro" id="IPR012816">
    <property type="entry name" value="NADAR"/>
</dbReference>
<protein>
    <submittedName>
        <fullName evidence="4">NADAR family protein</fullName>
    </submittedName>
</protein>